<dbReference type="AlphaFoldDB" id="A0A0L8HKL7"/>
<gene>
    <name evidence="1" type="ORF">OCBIM_22012693mg</name>
</gene>
<sequence>MDSSNSRRITNSIRIRITNSIRIRITNSIRIRISNGRDILCNINSSRSSFSSSAINVITTSVIFNSSIKRVSCRNRRGGSNVIFIDDNLTTVIRFKRRVRTTENHVDVVPCCVQTVWGNRFGVFIIIHHAGSLVLDA</sequence>
<organism evidence="1">
    <name type="scientific">Octopus bimaculoides</name>
    <name type="common">California two-spotted octopus</name>
    <dbReference type="NCBI Taxonomy" id="37653"/>
    <lineage>
        <taxon>Eukaryota</taxon>
        <taxon>Metazoa</taxon>
        <taxon>Spiralia</taxon>
        <taxon>Lophotrochozoa</taxon>
        <taxon>Mollusca</taxon>
        <taxon>Cephalopoda</taxon>
        <taxon>Coleoidea</taxon>
        <taxon>Octopodiformes</taxon>
        <taxon>Octopoda</taxon>
        <taxon>Incirrata</taxon>
        <taxon>Octopodidae</taxon>
        <taxon>Octopus</taxon>
    </lineage>
</organism>
<protein>
    <submittedName>
        <fullName evidence="1">Uncharacterized protein</fullName>
    </submittedName>
</protein>
<evidence type="ECO:0000313" key="1">
    <source>
        <dbReference type="EMBL" id="KOF89664.1"/>
    </source>
</evidence>
<accession>A0A0L8HKL7</accession>
<reference evidence="1" key="1">
    <citation type="submission" date="2015-07" db="EMBL/GenBank/DDBJ databases">
        <title>MeaNS - Measles Nucleotide Surveillance Program.</title>
        <authorList>
            <person name="Tran T."/>
            <person name="Druce J."/>
        </authorList>
    </citation>
    <scope>NUCLEOTIDE SEQUENCE</scope>
    <source>
        <strain evidence="1">UCB-OBI-ISO-001</strain>
        <tissue evidence="1">Gonad</tissue>
    </source>
</reference>
<name>A0A0L8HKL7_OCTBM</name>
<proteinExistence type="predicted"/>
<dbReference type="EMBL" id="KQ417927">
    <property type="protein sequence ID" value="KOF89664.1"/>
    <property type="molecule type" value="Genomic_DNA"/>
</dbReference>